<evidence type="ECO:0000256" key="2">
    <source>
        <dbReference type="ARBA" id="ARBA00009773"/>
    </source>
</evidence>
<evidence type="ECO:0000256" key="3">
    <source>
        <dbReference type="ARBA" id="ARBA00022692"/>
    </source>
</evidence>
<feature type="transmembrane region" description="Helical" evidence="6">
    <location>
        <begin position="248"/>
        <end position="274"/>
    </location>
</feature>
<dbReference type="Proteomes" id="UP000199315">
    <property type="component" value="Unassembled WGS sequence"/>
</dbReference>
<dbReference type="InterPro" id="IPR002549">
    <property type="entry name" value="AI-2E-like"/>
</dbReference>
<keyword evidence="5 6" id="KW-0472">Membrane</keyword>
<evidence type="ECO:0000256" key="1">
    <source>
        <dbReference type="ARBA" id="ARBA00004141"/>
    </source>
</evidence>
<evidence type="ECO:0000256" key="4">
    <source>
        <dbReference type="ARBA" id="ARBA00022989"/>
    </source>
</evidence>
<keyword evidence="4 6" id="KW-1133">Transmembrane helix</keyword>
<comment type="subcellular location">
    <subcellularLocation>
        <location evidence="1">Membrane</location>
        <topology evidence="1">Multi-pass membrane protein</topology>
    </subcellularLocation>
</comment>
<dbReference type="GO" id="GO:0016020">
    <property type="term" value="C:membrane"/>
    <property type="evidence" value="ECO:0007669"/>
    <property type="project" value="UniProtKB-SubCell"/>
</dbReference>
<dbReference type="Pfam" id="PF01594">
    <property type="entry name" value="AI-2E_transport"/>
    <property type="match status" value="1"/>
</dbReference>
<gene>
    <name evidence="7" type="ORF">SAMN05421730_101113</name>
</gene>
<dbReference type="GO" id="GO:0055085">
    <property type="term" value="P:transmembrane transport"/>
    <property type="evidence" value="ECO:0007669"/>
    <property type="project" value="TreeGrafter"/>
</dbReference>
<dbReference type="OrthoDB" id="9774361at2"/>
<organism evidence="7 8">
    <name type="scientific">Anaerobium acetethylicum</name>
    <dbReference type="NCBI Taxonomy" id="1619234"/>
    <lineage>
        <taxon>Bacteria</taxon>
        <taxon>Bacillati</taxon>
        <taxon>Bacillota</taxon>
        <taxon>Clostridia</taxon>
        <taxon>Lachnospirales</taxon>
        <taxon>Lachnospiraceae</taxon>
        <taxon>Anaerobium</taxon>
    </lineage>
</organism>
<evidence type="ECO:0000313" key="7">
    <source>
        <dbReference type="EMBL" id="SCP97481.1"/>
    </source>
</evidence>
<dbReference type="NCBIfam" id="TIGR02872">
    <property type="entry name" value="spore_ytvI"/>
    <property type="match status" value="1"/>
</dbReference>
<reference evidence="7 8" key="1">
    <citation type="submission" date="2016-09" db="EMBL/GenBank/DDBJ databases">
        <authorList>
            <person name="Capua I."/>
            <person name="De Benedictis P."/>
            <person name="Joannis T."/>
            <person name="Lombin L.H."/>
            <person name="Cattoli G."/>
        </authorList>
    </citation>
    <scope>NUCLEOTIDE SEQUENCE [LARGE SCALE GENOMIC DNA]</scope>
    <source>
        <strain evidence="7 8">GluBS11</strain>
    </source>
</reference>
<protein>
    <submittedName>
        <fullName evidence="7">Sporulation integral membrane protein YtvI</fullName>
    </submittedName>
</protein>
<accession>A0A1D3TTY3</accession>
<sequence>MKYSVKYLKILTNFMVLILGLFLVVYIGPKVAVFFMPFLIGWIIAMIANPLVKVLEKKVKILRKHSSMGIIIVVLGLIVLGGYFGIAKIVKEASEFLSNAPAMYKSLLADFEQVGDKFKIIYDRLPSGVQESITEIGKNFSAYIGKAVETLSVPTIEAVKKLASNLPAMLIAIIITILSSYFMLIEKEKISAWAKKNVPESIKLNYSIVGNNLKRVVGGYFKAQFKIMGIVAVILFAGFLILGVRYSIFLALVIAILDFLPFLGTGTVLIPWAIVKFLTSDVKMGVGLLVIYGASQLIRQLIQPKILGETMGLNPLPTLIFMYTGYKLSGVLGMIIAVPVGMIIINLFEAGIFDRTIKDVKEIVRDINNFRKS</sequence>
<keyword evidence="8" id="KW-1185">Reference proteome</keyword>
<feature type="transmembrane region" description="Helical" evidence="6">
    <location>
        <begin position="34"/>
        <end position="55"/>
    </location>
</feature>
<keyword evidence="3 6" id="KW-0812">Transmembrane</keyword>
<dbReference type="EMBL" id="FMKA01000011">
    <property type="protein sequence ID" value="SCP97481.1"/>
    <property type="molecule type" value="Genomic_DNA"/>
</dbReference>
<dbReference type="InterPro" id="IPR014227">
    <property type="entry name" value="YtvI-like"/>
</dbReference>
<dbReference type="PANTHER" id="PTHR21716">
    <property type="entry name" value="TRANSMEMBRANE PROTEIN"/>
    <property type="match status" value="1"/>
</dbReference>
<evidence type="ECO:0000256" key="6">
    <source>
        <dbReference type="SAM" id="Phobius"/>
    </source>
</evidence>
<feature type="transmembrane region" description="Helical" evidence="6">
    <location>
        <begin position="223"/>
        <end position="242"/>
    </location>
</feature>
<feature type="transmembrane region" description="Helical" evidence="6">
    <location>
        <begin position="326"/>
        <end position="348"/>
    </location>
</feature>
<dbReference type="RefSeq" id="WP_091233621.1">
    <property type="nucleotide sequence ID" value="NZ_FMKA01000011.1"/>
</dbReference>
<dbReference type="AlphaFoldDB" id="A0A1D3TTY3"/>
<comment type="similarity">
    <text evidence="2">Belongs to the autoinducer-2 exporter (AI-2E) (TC 2.A.86) family.</text>
</comment>
<feature type="transmembrane region" description="Helical" evidence="6">
    <location>
        <begin position="286"/>
        <end position="306"/>
    </location>
</feature>
<feature type="transmembrane region" description="Helical" evidence="6">
    <location>
        <begin position="166"/>
        <end position="185"/>
    </location>
</feature>
<evidence type="ECO:0000256" key="5">
    <source>
        <dbReference type="ARBA" id="ARBA00023136"/>
    </source>
</evidence>
<name>A0A1D3TTY3_9FIRM</name>
<feature type="transmembrane region" description="Helical" evidence="6">
    <location>
        <begin position="7"/>
        <end position="28"/>
    </location>
</feature>
<dbReference type="STRING" id="1619234.SAMN05421730_101113"/>
<evidence type="ECO:0000313" key="8">
    <source>
        <dbReference type="Proteomes" id="UP000199315"/>
    </source>
</evidence>
<dbReference type="PANTHER" id="PTHR21716:SF68">
    <property type="entry name" value="TRANSPORT PROTEIN YTVI-RELATED"/>
    <property type="match status" value="1"/>
</dbReference>
<feature type="transmembrane region" description="Helical" evidence="6">
    <location>
        <begin position="67"/>
        <end position="86"/>
    </location>
</feature>
<proteinExistence type="inferred from homology"/>